<dbReference type="CDD" id="cd18186">
    <property type="entry name" value="BTB_POZ_ZBTB_KLHL-like"/>
    <property type="match status" value="2"/>
</dbReference>
<dbReference type="SUPFAM" id="SSF54695">
    <property type="entry name" value="POZ domain"/>
    <property type="match status" value="2"/>
</dbReference>
<name>A0AAE1LFW5_9NEOP</name>
<evidence type="ECO:0000259" key="1">
    <source>
        <dbReference type="PROSITE" id="PS50097"/>
    </source>
</evidence>
<dbReference type="Pfam" id="PF00651">
    <property type="entry name" value="BTB"/>
    <property type="match status" value="2"/>
</dbReference>
<comment type="caution">
    <text evidence="2">The sequence shown here is derived from an EMBL/GenBank/DDBJ whole genome shotgun (WGS) entry which is preliminary data.</text>
</comment>
<dbReference type="AlphaFoldDB" id="A0AAE1LFW5"/>
<dbReference type="PANTHER" id="PTHR24413">
    <property type="entry name" value="SPECKLE-TYPE POZ PROTEIN"/>
    <property type="match status" value="1"/>
</dbReference>
<evidence type="ECO:0000313" key="3">
    <source>
        <dbReference type="Proteomes" id="UP001219518"/>
    </source>
</evidence>
<gene>
    <name evidence="2" type="ORF">KUF71_006823</name>
</gene>
<dbReference type="SMART" id="SM00225">
    <property type="entry name" value="BTB"/>
    <property type="match status" value="2"/>
</dbReference>
<dbReference type="Gene3D" id="3.30.710.10">
    <property type="entry name" value="Potassium Channel Kv1.1, Chain A"/>
    <property type="match status" value="2"/>
</dbReference>
<dbReference type="InterPro" id="IPR011333">
    <property type="entry name" value="SKP1/BTB/POZ_sf"/>
</dbReference>
<feature type="domain" description="BTB" evidence="1">
    <location>
        <begin position="412"/>
        <end position="479"/>
    </location>
</feature>
<evidence type="ECO:0000313" key="2">
    <source>
        <dbReference type="EMBL" id="KAK3917239.1"/>
    </source>
</evidence>
<dbReference type="PROSITE" id="PS50097">
    <property type="entry name" value="BTB"/>
    <property type="match status" value="2"/>
</dbReference>
<sequence length="587" mass="66798">MAQSRRLIGLPTMSPDDATVKHDVEHLHRVEKRKQNFFNYGSHLASDFVSSTRLLLPAMTEQLRLVIVSEQEVKFQMNDNKVSLRPLCTKDGSLSIELELFRDKSYSCQSTRGRLYCGKKRDECILSLKSSKCLYPVMVHCTIRGIFRTKLVEKMQRLLSASSEMNVSVQFSNNFQRSSGYLTVKIVVYAIISSSPRTTVASPCLHRARLDGTLCDVKLVVEGIELWAHRIVLAARSSVLLEMLTNRSEEFPEVRVEPEAVSKLAVEKFLEFLYTDQVEDWAACEVELLQLAAKYKVPELTDKCMQRVVECEGVEALMVLHADGLHGVLDRQLHRLLTAVVVADLETQANKLADTMEWKEFESSFPVLAHTMYRDPSAQALMKRWDSETDVGYHSADVGPCLNRARLDGNLCDVKLVVEGIELSAHRVVLAARSPVLNKMLTGSFKEAAERCVKLEDCSREVVEKFLEFLYTDLVIAWESCVVELMELADMYDVPKLRSFCERKLWDCDPLLALKVLLTAGYSEVLGSKVRRRLSNIVLQNLETLDNTKEWVEFQEMHPTLADSILCLADHKNGFLYYDFVNNLYNN</sequence>
<protein>
    <submittedName>
        <fullName evidence="2">Kelch-like ECH-associated protein 1B</fullName>
    </submittedName>
</protein>
<proteinExistence type="predicted"/>
<keyword evidence="3" id="KW-1185">Reference proteome</keyword>
<dbReference type="Proteomes" id="UP001219518">
    <property type="component" value="Unassembled WGS sequence"/>
</dbReference>
<dbReference type="EMBL" id="JAHWGI010000700">
    <property type="protein sequence ID" value="KAK3917239.1"/>
    <property type="molecule type" value="Genomic_DNA"/>
</dbReference>
<reference evidence="2" key="2">
    <citation type="journal article" date="2023" name="BMC Genomics">
        <title>Pest status, molecular evolution, and epigenetic factors derived from the genome assembly of Frankliniella fusca, a thysanopteran phytovirus vector.</title>
        <authorList>
            <person name="Catto M.A."/>
            <person name="Labadie P.E."/>
            <person name="Jacobson A.L."/>
            <person name="Kennedy G.G."/>
            <person name="Srinivasan R."/>
            <person name="Hunt B.G."/>
        </authorList>
    </citation>
    <scope>NUCLEOTIDE SEQUENCE</scope>
    <source>
        <strain evidence="2">PL_HMW_Pooled</strain>
    </source>
</reference>
<accession>A0AAE1LFW5</accession>
<feature type="domain" description="BTB" evidence="1">
    <location>
        <begin position="215"/>
        <end position="279"/>
    </location>
</feature>
<reference evidence="2" key="1">
    <citation type="submission" date="2021-07" db="EMBL/GenBank/DDBJ databases">
        <authorList>
            <person name="Catto M.A."/>
            <person name="Jacobson A."/>
            <person name="Kennedy G."/>
            <person name="Labadie P."/>
            <person name="Hunt B.G."/>
            <person name="Srinivasan R."/>
        </authorList>
    </citation>
    <scope>NUCLEOTIDE SEQUENCE</scope>
    <source>
        <strain evidence="2">PL_HMW_Pooled</strain>
        <tissue evidence="2">Head</tissue>
    </source>
</reference>
<organism evidence="2 3">
    <name type="scientific">Frankliniella fusca</name>
    <dbReference type="NCBI Taxonomy" id="407009"/>
    <lineage>
        <taxon>Eukaryota</taxon>
        <taxon>Metazoa</taxon>
        <taxon>Ecdysozoa</taxon>
        <taxon>Arthropoda</taxon>
        <taxon>Hexapoda</taxon>
        <taxon>Insecta</taxon>
        <taxon>Pterygota</taxon>
        <taxon>Neoptera</taxon>
        <taxon>Paraneoptera</taxon>
        <taxon>Thysanoptera</taxon>
        <taxon>Terebrantia</taxon>
        <taxon>Thripoidea</taxon>
        <taxon>Thripidae</taxon>
        <taxon>Frankliniella</taxon>
    </lineage>
</organism>
<dbReference type="InterPro" id="IPR000210">
    <property type="entry name" value="BTB/POZ_dom"/>
</dbReference>